<dbReference type="AlphaFoldDB" id="A0AB39BGP8"/>
<evidence type="ECO:0000256" key="2">
    <source>
        <dbReference type="ARBA" id="ARBA00023239"/>
    </source>
</evidence>
<proteinExistence type="inferred from homology"/>
<evidence type="ECO:0000256" key="1">
    <source>
        <dbReference type="ARBA" id="ARBA00005323"/>
    </source>
</evidence>
<dbReference type="Pfam" id="PF14031">
    <property type="entry name" value="D-ser_dehydrat"/>
    <property type="match status" value="1"/>
</dbReference>
<reference evidence="4" key="1">
    <citation type="submission" date="2024-05" db="EMBL/GenBank/DDBJ databases">
        <title>Herbiconiux sp. A18JL235.</title>
        <authorList>
            <person name="Zhang G."/>
        </authorList>
    </citation>
    <scope>NUCLEOTIDE SEQUENCE</scope>
    <source>
        <strain evidence="4">A18JL235</strain>
    </source>
</reference>
<dbReference type="InterPro" id="IPR051466">
    <property type="entry name" value="D-amino_acid_metab_enzyme"/>
</dbReference>
<feature type="domain" description="D-serine dehydratase-like" evidence="3">
    <location>
        <begin position="269"/>
        <end position="364"/>
    </location>
</feature>
<dbReference type="InterPro" id="IPR029066">
    <property type="entry name" value="PLP-binding_barrel"/>
</dbReference>
<dbReference type="Gene3D" id="2.40.37.20">
    <property type="entry name" value="D-serine dehydratase-like domain"/>
    <property type="match status" value="1"/>
</dbReference>
<dbReference type="Pfam" id="PF01168">
    <property type="entry name" value="Ala_racemase_N"/>
    <property type="match status" value="1"/>
</dbReference>
<dbReference type="GO" id="GO:0036088">
    <property type="term" value="P:D-serine catabolic process"/>
    <property type="evidence" value="ECO:0007669"/>
    <property type="project" value="TreeGrafter"/>
</dbReference>
<dbReference type="EMBL" id="CP162511">
    <property type="protein sequence ID" value="XDI05767.1"/>
    <property type="molecule type" value="Genomic_DNA"/>
</dbReference>
<protein>
    <submittedName>
        <fullName evidence="4">Alanine racemase</fullName>
        <ecNumber evidence="4">5.1.1.1</ecNumber>
    </submittedName>
</protein>
<dbReference type="InterPro" id="IPR001608">
    <property type="entry name" value="Ala_racemase_N"/>
</dbReference>
<keyword evidence="4" id="KW-0413">Isomerase</keyword>
<evidence type="ECO:0000313" key="4">
    <source>
        <dbReference type="EMBL" id="XDI05767.1"/>
    </source>
</evidence>
<dbReference type="EC" id="5.1.1.1" evidence="4"/>
<evidence type="ECO:0000259" key="3">
    <source>
        <dbReference type="SMART" id="SM01119"/>
    </source>
</evidence>
<dbReference type="InterPro" id="IPR026956">
    <property type="entry name" value="D-ser_dehydrat-like_dom"/>
</dbReference>
<accession>A0AB39BGP8</accession>
<comment type="similarity">
    <text evidence="1">Belongs to the DSD1 family.</text>
</comment>
<dbReference type="Gene3D" id="3.20.20.10">
    <property type="entry name" value="Alanine racemase"/>
    <property type="match status" value="1"/>
</dbReference>
<dbReference type="GO" id="GO:0008721">
    <property type="term" value="F:D-serine ammonia-lyase activity"/>
    <property type="evidence" value="ECO:0007669"/>
    <property type="project" value="TreeGrafter"/>
</dbReference>
<dbReference type="PANTHER" id="PTHR28004:SF2">
    <property type="entry name" value="D-SERINE DEHYDRATASE"/>
    <property type="match status" value="1"/>
</dbReference>
<dbReference type="RefSeq" id="WP_368498155.1">
    <property type="nucleotide sequence ID" value="NZ_CP162511.1"/>
</dbReference>
<dbReference type="InterPro" id="IPR042208">
    <property type="entry name" value="D-ser_dehydrat-like_sf"/>
</dbReference>
<dbReference type="SUPFAM" id="SSF51419">
    <property type="entry name" value="PLP-binding barrel"/>
    <property type="match status" value="1"/>
</dbReference>
<dbReference type="SMART" id="SM01119">
    <property type="entry name" value="D-ser_dehydrat"/>
    <property type="match status" value="1"/>
</dbReference>
<dbReference type="PANTHER" id="PTHR28004">
    <property type="entry name" value="ZGC:162816-RELATED"/>
    <property type="match status" value="1"/>
</dbReference>
<gene>
    <name evidence="4" type="ORF">ABFY20_01365</name>
</gene>
<keyword evidence="2" id="KW-0456">Lyase</keyword>
<dbReference type="GO" id="GO:0008784">
    <property type="term" value="F:alanine racemase activity"/>
    <property type="evidence" value="ECO:0007669"/>
    <property type="project" value="UniProtKB-EC"/>
</dbReference>
<organism evidence="4">
    <name type="scientific">Herbiconiux sp. A18JL235</name>
    <dbReference type="NCBI Taxonomy" id="3152363"/>
    <lineage>
        <taxon>Bacteria</taxon>
        <taxon>Bacillati</taxon>
        <taxon>Actinomycetota</taxon>
        <taxon>Actinomycetes</taxon>
        <taxon>Micrococcales</taxon>
        <taxon>Microbacteriaceae</taxon>
        <taxon>Herbiconiux</taxon>
    </lineage>
</organism>
<name>A0AB39BGP8_9MICO</name>
<sequence>MPDHPTQATRVSQLLEATGSHPTPLLVVREQTLRSNIDRMQSLAEARGVRLRPHLKTHKSTFVAGLQRDRGASAVTVATLGEAEVFAAAGHRDILAAFAPVDHAKSARYERLATAARLTFCVDHVEGVARVAELARTTGVEIGFYWELDTGSSRSGTHPDRTWDAVRAAIESHPAARFAGLMSFGGHLYAAESPDAAAAAARRDARTIGAVFELATTDGFTPPAVSVGATPAADALISDQRVTELRAGNYVYNDATQVALGSVSESECALFVVGTVTGRPAPGRALIDAGSKAIPKEIMSSLTTGFGIVVGHPELVITRLYEEVGVIEGPASAIDALGVGERVAVIPNHSCSASVLYPEFVLVAQDGTTRAVAIDARDH</sequence>